<evidence type="ECO:0000313" key="1">
    <source>
        <dbReference type="EMBL" id="GFY92724.1"/>
    </source>
</evidence>
<gene>
    <name evidence="1" type="ORF">Acr_08g0011200</name>
</gene>
<accession>A0A7J0F219</accession>
<evidence type="ECO:0000313" key="2">
    <source>
        <dbReference type="Proteomes" id="UP000585474"/>
    </source>
</evidence>
<evidence type="ECO:0008006" key="3">
    <source>
        <dbReference type="Google" id="ProtNLM"/>
    </source>
</evidence>
<dbReference type="AlphaFoldDB" id="A0A7J0F219"/>
<comment type="caution">
    <text evidence="1">The sequence shown here is derived from an EMBL/GenBank/DDBJ whole genome shotgun (WGS) entry which is preliminary data.</text>
</comment>
<reference evidence="1 2" key="1">
    <citation type="submission" date="2019-07" db="EMBL/GenBank/DDBJ databases">
        <title>De Novo Assembly of kiwifruit Actinidia rufa.</title>
        <authorList>
            <person name="Sugita-Konishi S."/>
            <person name="Sato K."/>
            <person name="Mori E."/>
            <person name="Abe Y."/>
            <person name="Kisaki G."/>
            <person name="Hamano K."/>
            <person name="Suezawa K."/>
            <person name="Otani M."/>
            <person name="Fukuda T."/>
            <person name="Manabe T."/>
            <person name="Gomi K."/>
            <person name="Tabuchi M."/>
            <person name="Akimitsu K."/>
            <person name="Kataoka I."/>
        </authorList>
    </citation>
    <scope>NUCLEOTIDE SEQUENCE [LARGE SCALE GENOMIC DNA]</scope>
    <source>
        <strain evidence="2">cv. Fuchu</strain>
    </source>
</reference>
<keyword evidence="2" id="KW-1185">Reference proteome</keyword>
<dbReference type="Proteomes" id="UP000585474">
    <property type="component" value="Unassembled WGS sequence"/>
</dbReference>
<name>A0A7J0F219_9ERIC</name>
<sequence>MRQSKEEDSHPAGTIRSQYAEGYLDEVICKVFSATLKGSAKTCSLKGMKSLKDYIKRFNQAVFEVEDANDKVVVMAMMEGLCPSPLFDSLSRNVFESYSVLQSKTDKYIAVEELVGAKRRRR</sequence>
<organism evidence="1 2">
    <name type="scientific">Actinidia rufa</name>
    <dbReference type="NCBI Taxonomy" id="165716"/>
    <lineage>
        <taxon>Eukaryota</taxon>
        <taxon>Viridiplantae</taxon>
        <taxon>Streptophyta</taxon>
        <taxon>Embryophyta</taxon>
        <taxon>Tracheophyta</taxon>
        <taxon>Spermatophyta</taxon>
        <taxon>Magnoliopsida</taxon>
        <taxon>eudicotyledons</taxon>
        <taxon>Gunneridae</taxon>
        <taxon>Pentapetalae</taxon>
        <taxon>asterids</taxon>
        <taxon>Ericales</taxon>
        <taxon>Actinidiaceae</taxon>
        <taxon>Actinidia</taxon>
    </lineage>
</organism>
<proteinExistence type="predicted"/>
<protein>
    <recommendedName>
        <fullName evidence="3">Retrotransposon gag domain-containing protein</fullName>
    </recommendedName>
</protein>
<dbReference type="EMBL" id="BJWL01000008">
    <property type="protein sequence ID" value="GFY92724.1"/>
    <property type="molecule type" value="Genomic_DNA"/>
</dbReference>